<dbReference type="Gene3D" id="3.30.70.560">
    <property type="entry name" value="7,8-Dihydro-6-hydroxymethylpterin-pyrophosphokinase HPPK"/>
    <property type="match status" value="1"/>
</dbReference>
<keyword evidence="4" id="KW-0547">Nucleotide-binding</keyword>
<keyword evidence="5 9" id="KW-0418">Kinase</keyword>
<dbReference type="GO" id="GO:0046654">
    <property type="term" value="P:tetrahydrofolate biosynthetic process"/>
    <property type="evidence" value="ECO:0007669"/>
    <property type="project" value="UniProtKB-UniPathway"/>
</dbReference>
<keyword evidence="6" id="KW-0067">ATP-binding</keyword>
<dbReference type="PANTHER" id="PTHR43071">
    <property type="entry name" value="2-AMINO-4-HYDROXY-6-HYDROXYMETHYLDIHYDROPTERIDINE PYROPHOSPHOKINASE"/>
    <property type="match status" value="1"/>
</dbReference>
<evidence type="ECO:0000256" key="7">
    <source>
        <dbReference type="ARBA" id="ARBA00022909"/>
    </source>
</evidence>
<keyword evidence="7" id="KW-0289">Folate biosynthesis</keyword>
<feature type="domain" description="7,8-dihydro-6-hydroxymethylpterin-pyrophosphokinase" evidence="8">
    <location>
        <begin position="87"/>
        <end position="98"/>
    </location>
</feature>
<dbReference type="GO" id="GO:0016301">
    <property type="term" value="F:kinase activity"/>
    <property type="evidence" value="ECO:0007669"/>
    <property type="project" value="UniProtKB-KW"/>
</dbReference>
<dbReference type="AlphaFoldDB" id="A0A7V4CI65"/>
<evidence type="ECO:0000259" key="8">
    <source>
        <dbReference type="PROSITE" id="PS00794"/>
    </source>
</evidence>
<protein>
    <recommendedName>
        <fullName evidence="2">2-amino-4-hydroxy-6-hydroxymethyldihydropteridine diphosphokinase</fullName>
        <ecNumber evidence="2">2.7.6.3</ecNumber>
    </recommendedName>
</protein>
<evidence type="ECO:0000256" key="1">
    <source>
        <dbReference type="ARBA" id="ARBA00005051"/>
    </source>
</evidence>
<organism evidence="9">
    <name type="scientific">candidate division WOR-3 bacterium</name>
    <dbReference type="NCBI Taxonomy" id="2052148"/>
    <lineage>
        <taxon>Bacteria</taxon>
        <taxon>Bacteria division WOR-3</taxon>
    </lineage>
</organism>
<sequence length="167" mass="19769">MKEVILSFGSNLGNRVKNIERAIKFLEKVNIYPQKISSFYLTKPVGFPFQPSFINSVGVFKTNLPPKEVLKMIKKIENRFYRLRLFKNAPRLLDIDILFYNSEIIDDKYLKIPHPKILERNFVLIPLLEVAPDFYHPVVKKNLKEFSEKIDTNGVRIWKKRNSNTWQ</sequence>
<evidence type="ECO:0000256" key="4">
    <source>
        <dbReference type="ARBA" id="ARBA00022741"/>
    </source>
</evidence>
<evidence type="ECO:0000313" key="9">
    <source>
        <dbReference type="EMBL" id="HGQ55558.1"/>
    </source>
</evidence>
<dbReference type="UniPathway" id="UPA00077">
    <property type="reaction ID" value="UER00155"/>
</dbReference>
<accession>A0A7V4CI65</accession>
<dbReference type="EMBL" id="DTBX01000132">
    <property type="protein sequence ID" value="HGQ55558.1"/>
    <property type="molecule type" value="Genomic_DNA"/>
</dbReference>
<dbReference type="EC" id="2.7.6.3" evidence="2"/>
<gene>
    <name evidence="9" type="primary">folK</name>
    <name evidence="9" type="ORF">ENU28_03720</name>
</gene>
<dbReference type="GO" id="GO:0003848">
    <property type="term" value="F:2-amino-4-hydroxy-6-hydroxymethyldihydropteridine diphosphokinase activity"/>
    <property type="evidence" value="ECO:0007669"/>
    <property type="project" value="UniProtKB-EC"/>
</dbReference>
<evidence type="ECO:0000256" key="5">
    <source>
        <dbReference type="ARBA" id="ARBA00022777"/>
    </source>
</evidence>
<reference evidence="9" key="1">
    <citation type="journal article" date="2020" name="mSystems">
        <title>Genome- and Community-Level Interaction Insights into Carbon Utilization and Element Cycling Functions of Hydrothermarchaeota in Hydrothermal Sediment.</title>
        <authorList>
            <person name="Zhou Z."/>
            <person name="Liu Y."/>
            <person name="Xu W."/>
            <person name="Pan J."/>
            <person name="Luo Z.H."/>
            <person name="Li M."/>
        </authorList>
    </citation>
    <scope>NUCLEOTIDE SEQUENCE [LARGE SCALE GENOMIC DNA]</scope>
    <source>
        <strain evidence="9">SpSt-655</strain>
    </source>
</reference>
<dbReference type="GO" id="GO:0005524">
    <property type="term" value="F:ATP binding"/>
    <property type="evidence" value="ECO:0007669"/>
    <property type="project" value="UniProtKB-KW"/>
</dbReference>
<evidence type="ECO:0000256" key="6">
    <source>
        <dbReference type="ARBA" id="ARBA00022840"/>
    </source>
</evidence>
<dbReference type="PROSITE" id="PS00794">
    <property type="entry name" value="HPPK"/>
    <property type="match status" value="1"/>
</dbReference>
<dbReference type="SUPFAM" id="SSF55083">
    <property type="entry name" value="6-hydroxymethyl-7,8-dihydropterin pyrophosphokinase, HPPK"/>
    <property type="match status" value="1"/>
</dbReference>
<keyword evidence="3 9" id="KW-0808">Transferase</keyword>
<dbReference type="GO" id="GO:0046656">
    <property type="term" value="P:folic acid biosynthetic process"/>
    <property type="evidence" value="ECO:0007669"/>
    <property type="project" value="UniProtKB-KW"/>
</dbReference>
<dbReference type="PANTHER" id="PTHR43071:SF1">
    <property type="entry name" value="2-AMINO-4-HYDROXY-6-HYDROXYMETHYLDIHYDROPTERIDINE PYROPHOSPHOKINASE"/>
    <property type="match status" value="1"/>
</dbReference>
<evidence type="ECO:0000256" key="3">
    <source>
        <dbReference type="ARBA" id="ARBA00022679"/>
    </source>
</evidence>
<proteinExistence type="predicted"/>
<name>A0A7V4CI65_UNCW3</name>
<evidence type="ECO:0000256" key="2">
    <source>
        <dbReference type="ARBA" id="ARBA00013253"/>
    </source>
</evidence>
<dbReference type="Pfam" id="PF01288">
    <property type="entry name" value="HPPK"/>
    <property type="match status" value="1"/>
</dbReference>
<comment type="pathway">
    <text evidence="1">Cofactor biosynthesis; tetrahydrofolate biosynthesis; 2-amino-4-hydroxy-6-hydroxymethyl-7,8-dihydropteridine diphosphate from 7,8-dihydroneopterin triphosphate: step 4/4.</text>
</comment>
<dbReference type="InterPro" id="IPR000550">
    <property type="entry name" value="Hppk"/>
</dbReference>
<dbReference type="CDD" id="cd00483">
    <property type="entry name" value="HPPK"/>
    <property type="match status" value="1"/>
</dbReference>
<dbReference type="InterPro" id="IPR035907">
    <property type="entry name" value="Hppk_sf"/>
</dbReference>
<dbReference type="NCBIfam" id="TIGR01498">
    <property type="entry name" value="folK"/>
    <property type="match status" value="1"/>
</dbReference>
<comment type="caution">
    <text evidence="9">The sequence shown here is derived from an EMBL/GenBank/DDBJ whole genome shotgun (WGS) entry which is preliminary data.</text>
</comment>